<dbReference type="PANTHER" id="PTHR43289:SF6">
    <property type="entry name" value="SERINE_THREONINE-PROTEIN KINASE NEKL-3"/>
    <property type="match status" value="1"/>
</dbReference>
<dbReference type="Pfam" id="PF00069">
    <property type="entry name" value="Pkinase"/>
    <property type="match status" value="1"/>
</dbReference>
<keyword evidence="6 7" id="KW-0067">ATP-binding</keyword>
<evidence type="ECO:0000256" key="7">
    <source>
        <dbReference type="PROSITE-ProRule" id="PRU10141"/>
    </source>
</evidence>
<dbReference type="PANTHER" id="PTHR43289">
    <property type="entry name" value="MITOGEN-ACTIVATED PROTEIN KINASE KINASE KINASE 20-RELATED"/>
    <property type="match status" value="1"/>
</dbReference>
<dbReference type="SMART" id="SM00220">
    <property type="entry name" value="S_TKc"/>
    <property type="match status" value="1"/>
</dbReference>
<dbReference type="SUPFAM" id="SSF56112">
    <property type="entry name" value="Protein kinase-like (PK-like)"/>
    <property type="match status" value="1"/>
</dbReference>
<feature type="domain" description="Protein kinase" evidence="9">
    <location>
        <begin position="9"/>
        <end position="264"/>
    </location>
</feature>
<keyword evidence="8" id="KW-0812">Transmembrane</keyword>
<dbReference type="GO" id="GO:0004674">
    <property type="term" value="F:protein serine/threonine kinase activity"/>
    <property type="evidence" value="ECO:0007669"/>
    <property type="project" value="UniProtKB-KW"/>
</dbReference>
<reference evidence="10 11" key="1">
    <citation type="submission" date="2020-08" db="EMBL/GenBank/DDBJ databases">
        <title>Genomic Encyclopedia of Type Strains, Phase III (KMG-III): the genomes of soil and plant-associated and newly described type strains.</title>
        <authorList>
            <person name="Whitman W."/>
        </authorList>
    </citation>
    <scope>NUCLEOTIDE SEQUENCE [LARGE SCALE GENOMIC DNA]</scope>
    <source>
        <strain evidence="10 11">CECT 8654</strain>
    </source>
</reference>
<dbReference type="GO" id="GO:0005524">
    <property type="term" value="F:ATP binding"/>
    <property type="evidence" value="ECO:0007669"/>
    <property type="project" value="UniProtKB-UniRule"/>
</dbReference>
<dbReference type="PROSITE" id="PS00107">
    <property type="entry name" value="PROTEIN_KINASE_ATP"/>
    <property type="match status" value="1"/>
</dbReference>
<evidence type="ECO:0000256" key="1">
    <source>
        <dbReference type="ARBA" id="ARBA00012513"/>
    </source>
</evidence>
<dbReference type="InterPro" id="IPR008271">
    <property type="entry name" value="Ser/Thr_kinase_AS"/>
</dbReference>
<accession>A0A7W4W7E5</accession>
<dbReference type="InterPro" id="IPR017441">
    <property type="entry name" value="Protein_kinase_ATP_BS"/>
</dbReference>
<keyword evidence="2 10" id="KW-0723">Serine/threonine-protein kinase</keyword>
<dbReference type="EMBL" id="JACHWY010000003">
    <property type="protein sequence ID" value="MBB3048299.1"/>
    <property type="molecule type" value="Genomic_DNA"/>
</dbReference>
<dbReference type="Gene3D" id="1.10.510.10">
    <property type="entry name" value="Transferase(Phosphotransferase) domain 1"/>
    <property type="match status" value="1"/>
</dbReference>
<evidence type="ECO:0000256" key="8">
    <source>
        <dbReference type="SAM" id="Phobius"/>
    </source>
</evidence>
<gene>
    <name evidence="10" type="ORF">FHR99_002573</name>
</gene>
<dbReference type="RefSeq" id="WP_183411091.1">
    <property type="nucleotide sequence ID" value="NZ_JACHWY010000003.1"/>
</dbReference>
<evidence type="ECO:0000256" key="6">
    <source>
        <dbReference type="ARBA" id="ARBA00022840"/>
    </source>
</evidence>
<dbReference type="Proteomes" id="UP000537130">
    <property type="component" value="Unassembled WGS sequence"/>
</dbReference>
<evidence type="ECO:0000256" key="3">
    <source>
        <dbReference type="ARBA" id="ARBA00022679"/>
    </source>
</evidence>
<dbReference type="CDD" id="cd14014">
    <property type="entry name" value="STKc_PknB_like"/>
    <property type="match status" value="1"/>
</dbReference>
<comment type="caution">
    <text evidence="10">The sequence shown here is derived from an EMBL/GenBank/DDBJ whole genome shotgun (WGS) entry which is preliminary data.</text>
</comment>
<name>A0A7W4W7E5_9GAMM</name>
<organism evidence="10 11">
    <name type="scientific">Litorivivens lipolytica</name>
    <dbReference type="NCBI Taxonomy" id="1524264"/>
    <lineage>
        <taxon>Bacteria</taxon>
        <taxon>Pseudomonadati</taxon>
        <taxon>Pseudomonadota</taxon>
        <taxon>Gammaproteobacteria</taxon>
        <taxon>Litorivivens</taxon>
    </lineage>
</organism>
<dbReference type="AlphaFoldDB" id="A0A7W4W7E5"/>
<keyword evidence="8" id="KW-1133">Transmembrane helix</keyword>
<evidence type="ECO:0000313" key="11">
    <source>
        <dbReference type="Proteomes" id="UP000537130"/>
    </source>
</evidence>
<dbReference type="PROSITE" id="PS50011">
    <property type="entry name" value="PROTEIN_KINASE_DOM"/>
    <property type="match status" value="1"/>
</dbReference>
<dbReference type="PROSITE" id="PS00108">
    <property type="entry name" value="PROTEIN_KINASE_ST"/>
    <property type="match status" value="1"/>
</dbReference>
<dbReference type="EC" id="2.7.11.1" evidence="1"/>
<evidence type="ECO:0000256" key="2">
    <source>
        <dbReference type="ARBA" id="ARBA00022527"/>
    </source>
</evidence>
<evidence type="ECO:0000256" key="5">
    <source>
        <dbReference type="ARBA" id="ARBA00022777"/>
    </source>
</evidence>
<keyword evidence="3" id="KW-0808">Transferase</keyword>
<dbReference type="Gene3D" id="3.30.200.20">
    <property type="entry name" value="Phosphorylase Kinase, domain 1"/>
    <property type="match status" value="1"/>
</dbReference>
<evidence type="ECO:0000313" key="10">
    <source>
        <dbReference type="EMBL" id="MBB3048299.1"/>
    </source>
</evidence>
<dbReference type="InterPro" id="IPR000719">
    <property type="entry name" value="Prot_kinase_dom"/>
</dbReference>
<keyword evidence="8" id="KW-0472">Membrane</keyword>
<keyword evidence="11" id="KW-1185">Reference proteome</keyword>
<sequence>MEFPIIPGYTISRPLGKGGMAVVYLATQDSSGRQVALKLMAKHLQADPSFSERFLREARICAELEHPNIIAIYDVGQHESYRYMAMEVLSGGDLKTRMKKGIQIRDGLDIVRGVAAGLDYAHKKNFIHRDIKPENILFRGDGSPVICDFGIARDTDSQTQMTKTGTVIGSPHYMSPEQAEAAQLDSRSDLYSLGIILYEMLTGRVPFKGESAISIGIKHITAPPPALPPQVAHFQAFIDKALAKDRDERFQTGAELIAELEKAIEGFSEEVAATVVHSGNDADQPLPATVHDDGNETLIRPGEMRKAKAKRTLGAWIAAGVAVVALLAGGGWHYLQQNPGAASALTSSLSSAEQQLLNNANLAASEGRFYSPPGDNAQFYLTSLMARNPHSPEAKAAITQLFETYLNEAEQAIASSDLKRADAFLNQSSQITFYIENQDLMDRLRALRASANAARY</sequence>
<dbReference type="InterPro" id="IPR011009">
    <property type="entry name" value="Kinase-like_dom_sf"/>
</dbReference>
<evidence type="ECO:0000259" key="9">
    <source>
        <dbReference type="PROSITE" id="PS50011"/>
    </source>
</evidence>
<feature type="binding site" evidence="7">
    <location>
        <position position="38"/>
    </location>
    <ligand>
        <name>ATP</name>
        <dbReference type="ChEBI" id="CHEBI:30616"/>
    </ligand>
</feature>
<keyword evidence="4 7" id="KW-0547">Nucleotide-binding</keyword>
<protein>
    <recommendedName>
        <fullName evidence="1">non-specific serine/threonine protein kinase</fullName>
        <ecNumber evidence="1">2.7.11.1</ecNumber>
    </recommendedName>
</protein>
<keyword evidence="5 10" id="KW-0418">Kinase</keyword>
<evidence type="ECO:0000256" key="4">
    <source>
        <dbReference type="ARBA" id="ARBA00022741"/>
    </source>
</evidence>
<proteinExistence type="predicted"/>
<dbReference type="FunFam" id="1.10.510.10:FF:000021">
    <property type="entry name" value="Serine/threonine protein kinase"/>
    <property type="match status" value="1"/>
</dbReference>
<feature type="transmembrane region" description="Helical" evidence="8">
    <location>
        <begin position="313"/>
        <end position="335"/>
    </location>
</feature>